<dbReference type="InterPro" id="IPR029063">
    <property type="entry name" value="SAM-dependent_MTases_sf"/>
</dbReference>
<evidence type="ECO:0000256" key="1">
    <source>
        <dbReference type="ARBA" id="ARBA00022603"/>
    </source>
</evidence>
<dbReference type="EMBL" id="OBQC01000001">
    <property type="protein sequence ID" value="SOC34720.1"/>
    <property type="molecule type" value="Genomic_DNA"/>
</dbReference>
<dbReference type="NCBIfam" id="TIGR03534">
    <property type="entry name" value="RF_mod_PrmC"/>
    <property type="match status" value="1"/>
</dbReference>
<feature type="binding site" evidence="5">
    <location>
        <position position="191"/>
    </location>
    <ligand>
        <name>S-adenosyl-L-methionine</name>
        <dbReference type="ChEBI" id="CHEBI:59789"/>
    </ligand>
</feature>
<comment type="catalytic activity">
    <reaction evidence="4 5">
        <text>L-glutaminyl-[peptide chain release factor] + S-adenosyl-L-methionine = N(5)-methyl-L-glutaminyl-[peptide chain release factor] + S-adenosyl-L-homocysteine + H(+)</text>
        <dbReference type="Rhea" id="RHEA:42896"/>
        <dbReference type="Rhea" id="RHEA-COMP:10271"/>
        <dbReference type="Rhea" id="RHEA-COMP:10272"/>
        <dbReference type="ChEBI" id="CHEBI:15378"/>
        <dbReference type="ChEBI" id="CHEBI:30011"/>
        <dbReference type="ChEBI" id="CHEBI:57856"/>
        <dbReference type="ChEBI" id="CHEBI:59789"/>
        <dbReference type="ChEBI" id="CHEBI:61891"/>
        <dbReference type="EC" id="2.1.1.297"/>
    </reaction>
</comment>
<keyword evidence="2 5" id="KW-0808">Transferase</keyword>
<evidence type="ECO:0000313" key="9">
    <source>
        <dbReference type="Proteomes" id="UP000219252"/>
    </source>
</evidence>
<evidence type="ECO:0000259" key="6">
    <source>
        <dbReference type="Pfam" id="PF05175"/>
    </source>
</evidence>
<feature type="domain" description="Methyltransferase small" evidence="6">
    <location>
        <begin position="118"/>
        <end position="196"/>
    </location>
</feature>
<dbReference type="NCBIfam" id="TIGR00536">
    <property type="entry name" value="hemK_fam"/>
    <property type="match status" value="1"/>
</dbReference>
<reference evidence="9" key="1">
    <citation type="submission" date="2017-08" db="EMBL/GenBank/DDBJ databases">
        <authorList>
            <person name="Varghese N."/>
            <person name="Submissions S."/>
        </authorList>
    </citation>
    <scope>NUCLEOTIDE SEQUENCE [LARGE SCALE GENOMIC DNA]</scope>
    <source>
        <strain evidence="9">JC23</strain>
    </source>
</reference>
<dbReference type="SUPFAM" id="SSF53335">
    <property type="entry name" value="S-adenosyl-L-methionine-dependent methyltransferases"/>
    <property type="match status" value="1"/>
</dbReference>
<evidence type="ECO:0000256" key="4">
    <source>
        <dbReference type="ARBA" id="ARBA00048391"/>
    </source>
</evidence>
<dbReference type="AlphaFoldDB" id="A0A285TYF1"/>
<keyword evidence="9" id="KW-1185">Reference proteome</keyword>
<sequence>MMKHKTIFEALHWASSFLVENGRDENAARILLQHILQTNYSGLMMRIQDALSEEQIKLFEQYVIEHANGCPVQYITGVEEFYGRTFHVDESVLIPRPETEELILGALERIRRLFGSNSEVKLADIGTGSGAIAITMKLEYPSASVTATDISEEALATANKNATGLNAQVDFRLGDLTEPIQNEKWDVVLSNPPYIAFDEAREMSEVVLEHEPHTALFAEENGLILYRKLAQSLPNLLNKPALIGLEIGYTQGEEVANFFKNSFPQAKIEIVKDINKKIE</sequence>
<accession>A0A285TYF1</accession>
<keyword evidence="3 5" id="KW-0949">S-adenosyl-L-methionine</keyword>
<dbReference type="InterPro" id="IPR040758">
    <property type="entry name" value="PrmC_N"/>
</dbReference>
<organism evidence="8 9">
    <name type="scientific">Ureibacillus acetophenoni</name>
    <dbReference type="NCBI Taxonomy" id="614649"/>
    <lineage>
        <taxon>Bacteria</taxon>
        <taxon>Bacillati</taxon>
        <taxon>Bacillota</taxon>
        <taxon>Bacilli</taxon>
        <taxon>Bacillales</taxon>
        <taxon>Caryophanaceae</taxon>
        <taxon>Ureibacillus</taxon>
    </lineage>
</organism>
<dbReference type="Gene3D" id="1.10.8.10">
    <property type="entry name" value="DNA helicase RuvA subunit, C-terminal domain"/>
    <property type="match status" value="1"/>
</dbReference>
<comment type="function">
    <text evidence="5">Methylates the class 1 translation termination release factors RF1/PrfA and RF2/PrfB on the glutamine residue of the universally conserved GGQ motif.</text>
</comment>
<evidence type="ECO:0000256" key="3">
    <source>
        <dbReference type="ARBA" id="ARBA00022691"/>
    </source>
</evidence>
<dbReference type="Pfam" id="PF05175">
    <property type="entry name" value="MTS"/>
    <property type="match status" value="1"/>
</dbReference>
<dbReference type="InterPro" id="IPR050320">
    <property type="entry name" value="N5-glutamine_MTase"/>
</dbReference>
<proteinExistence type="inferred from homology"/>
<dbReference type="HAMAP" id="MF_02126">
    <property type="entry name" value="RF_methyltr_PrmC"/>
    <property type="match status" value="1"/>
</dbReference>
<dbReference type="Pfam" id="PF17827">
    <property type="entry name" value="PrmC_N"/>
    <property type="match status" value="1"/>
</dbReference>
<gene>
    <name evidence="5" type="primary">prmC</name>
    <name evidence="8" type="ORF">SAMN05877842_10156</name>
</gene>
<dbReference type="GO" id="GO:0003676">
    <property type="term" value="F:nucleic acid binding"/>
    <property type="evidence" value="ECO:0007669"/>
    <property type="project" value="InterPro"/>
</dbReference>
<dbReference type="PANTHER" id="PTHR18895:SF74">
    <property type="entry name" value="MTRF1L RELEASE FACTOR GLUTAMINE METHYLTRANSFERASE"/>
    <property type="match status" value="1"/>
</dbReference>
<dbReference type="GO" id="GO:0102559">
    <property type="term" value="F:peptide chain release factor N(5)-glutamine methyltransferase activity"/>
    <property type="evidence" value="ECO:0007669"/>
    <property type="project" value="UniProtKB-EC"/>
</dbReference>
<name>A0A285TYF1_9BACL</name>
<comment type="similarity">
    <text evidence="5">Belongs to the protein N5-glutamine methyltransferase family. PrmC subfamily.</text>
</comment>
<evidence type="ECO:0000313" key="8">
    <source>
        <dbReference type="EMBL" id="SOC34720.1"/>
    </source>
</evidence>
<dbReference type="GO" id="GO:0032259">
    <property type="term" value="P:methylation"/>
    <property type="evidence" value="ECO:0007669"/>
    <property type="project" value="UniProtKB-KW"/>
</dbReference>
<evidence type="ECO:0000256" key="5">
    <source>
        <dbReference type="HAMAP-Rule" id="MF_02126"/>
    </source>
</evidence>
<feature type="domain" description="Release factor glutamine methyltransferase N-terminal" evidence="7">
    <location>
        <begin position="9"/>
        <end position="77"/>
    </location>
</feature>
<evidence type="ECO:0000259" key="7">
    <source>
        <dbReference type="Pfam" id="PF17827"/>
    </source>
</evidence>
<feature type="binding site" evidence="5">
    <location>
        <position position="149"/>
    </location>
    <ligand>
        <name>S-adenosyl-L-methionine</name>
        <dbReference type="ChEBI" id="CHEBI:59789"/>
    </ligand>
</feature>
<feature type="binding site" evidence="5">
    <location>
        <begin position="191"/>
        <end position="194"/>
    </location>
    <ligand>
        <name>substrate</name>
    </ligand>
</feature>
<protein>
    <recommendedName>
        <fullName evidence="5">Release factor glutamine methyltransferase</fullName>
        <shortName evidence="5">RF MTase</shortName>
        <ecNumber evidence="5">2.1.1.297</ecNumber>
    </recommendedName>
    <alternativeName>
        <fullName evidence="5">N5-glutamine methyltransferase PrmC</fullName>
    </alternativeName>
    <alternativeName>
        <fullName evidence="5">Protein-(glutamine-N5) MTase PrmC</fullName>
    </alternativeName>
    <alternativeName>
        <fullName evidence="5">Protein-glutamine N-methyltransferase PrmC</fullName>
    </alternativeName>
</protein>
<dbReference type="InterPro" id="IPR004556">
    <property type="entry name" value="HemK-like"/>
</dbReference>
<dbReference type="InterPro" id="IPR019874">
    <property type="entry name" value="RF_methyltr_PrmC"/>
</dbReference>
<dbReference type="EC" id="2.1.1.297" evidence="5"/>
<feature type="binding site" evidence="5">
    <location>
        <begin position="126"/>
        <end position="130"/>
    </location>
    <ligand>
        <name>S-adenosyl-L-methionine</name>
        <dbReference type="ChEBI" id="CHEBI:59789"/>
    </ligand>
</feature>
<dbReference type="Gene3D" id="3.40.50.150">
    <property type="entry name" value="Vaccinia Virus protein VP39"/>
    <property type="match status" value="1"/>
</dbReference>
<dbReference type="InterPro" id="IPR002052">
    <property type="entry name" value="DNA_methylase_N6_adenine_CS"/>
</dbReference>
<dbReference type="CDD" id="cd02440">
    <property type="entry name" value="AdoMet_MTases"/>
    <property type="match status" value="1"/>
</dbReference>
<comment type="caution">
    <text evidence="5">Lacks conserved residue(s) required for the propagation of feature annotation.</text>
</comment>
<dbReference type="Proteomes" id="UP000219252">
    <property type="component" value="Unassembled WGS sequence"/>
</dbReference>
<keyword evidence="1 5" id="KW-0489">Methyltransferase</keyword>
<dbReference type="PANTHER" id="PTHR18895">
    <property type="entry name" value="HEMK METHYLTRANSFERASE"/>
    <property type="match status" value="1"/>
</dbReference>
<evidence type="ECO:0000256" key="2">
    <source>
        <dbReference type="ARBA" id="ARBA00022679"/>
    </source>
</evidence>
<dbReference type="PROSITE" id="PS00092">
    <property type="entry name" value="N6_MTASE"/>
    <property type="match status" value="1"/>
</dbReference>
<dbReference type="InterPro" id="IPR007848">
    <property type="entry name" value="Small_mtfrase_dom"/>
</dbReference>